<feature type="compositionally biased region" description="Basic and acidic residues" evidence="1">
    <location>
        <begin position="1116"/>
        <end position="1156"/>
    </location>
</feature>
<feature type="compositionally biased region" description="Basic residues" evidence="1">
    <location>
        <begin position="1268"/>
        <end position="1277"/>
    </location>
</feature>
<comment type="caution">
    <text evidence="2">The sequence shown here is derived from an EMBL/GenBank/DDBJ whole genome shotgun (WGS) entry which is preliminary data.</text>
</comment>
<feature type="compositionally biased region" description="Low complexity" evidence="1">
    <location>
        <begin position="252"/>
        <end position="287"/>
    </location>
</feature>
<feature type="compositionally biased region" description="Acidic residues" evidence="1">
    <location>
        <begin position="223"/>
        <end position="234"/>
    </location>
</feature>
<feature type="compositionally biased region" description="Basic residues" evidence="1">
    <location>
        <begin position="381"/>
        <end position="396"/>
    </location>
</feature>
<name>A0AAD2JMP9_9STRA</name>
<feature type="region of interest" description="Disordered" evidence="1">
    <location>
        <begin position="1243"/>
        <end position="1286"/>
    </location>
</feature>
<protein>
    <submittedName>
        <fullName evidence="2">Uncharacterized protein</fullName>
    </submittedName>
</protein>
<feature type="compositionally biased region" description="Polar residues" evidence="1">
    <location>
        <begin position="953"/>
        <end position="965"/>
    </location>
</feature>
<feature type="region of interest" description="Disordered" evidence="1">
    <location>
        <begin position="782"/>
        <end position="1230"/>
    </location>
</feature>
<feature type="compositionally biased region" description="Polar residues" evidence="1">
    <location>
        <begin position="992"/>
        <end position="1011"/>
    </location>
</feature>
<feature type="compositionally biased region" description="Basic and acidic residues" evidence="1">
    <location>
        <begin position="544"/>
        <end position="567"/>
    </location>
</feature>
<proteinExistence type="predicted"/>
<feature type="compositionally biased region" description="Basic and acidic residues" evidence="1">
    <location>
        <begin position="418"/>
        <end position="427"/>
    </location>
</feature>
<accession>A0AAD2JMP9</accession>
<evidence type="ECO:0000313" key="2">
    <source>
        <dbReference type="EMBL" id="CAJ1964861.1"/>
    </source>
</evidence>
<feature type="compositionally biased region" description="Basic and acidic residues" evidence="1">
    <location>
        <begin position="1244"/>
        <end position="1253"/>
    </location>
</feature>
<feature type="compositionally biased region" description="Basic residues" evidence="1">
    <location>
        <begin position="1094"/>
        <end position="1107"/>
    </location>
</feature>
<organism evidence="2 3">
    <name type="scientific">Cylindrotheca closterium</name>
    <dbReference type="NCBI Taxonomy" id="2856"/>
    <lineage>
        <taxon>Eukaryota</taxon>
        <taxon>Sar</taxon>
        <taxon>Stramenopiles</taxon>
        <taxon>Ochrophyta</taxon>
        <taxon>Bacillariophyta</taxon>
        <taxon>Bacillariophyceae</taxon>
        <taxon>Bacillariophycidae</taxon>
        <taxon>Bacillariales</taxon>
        <taxon>Bacillariaceae</taxon>
        <taxon>Cylindrotheca</taxon>
    </lineage>
</organism>
<feature type="region of interest" description="Disordered" evidence="1">
    <location>
        <begin position="1"/>
        <end position="25"/>
    </location>
</feature>
<feature type="compositionally biased region" description="Basic and acidic residues" evidence="1">
    <location>
        <begin position="726"/>
        <end position="754"/>
    </location>
</feature>
<feature type="compositionally biased region" description="Basic residues" evidence="1">
    <location>
        <begin position="1052"/>
        <end position="1066"/>
    </location>
</feature>
<feature type="region of interest" description="Disordered" evidence="1">
    <location>
        <begin position="85"/>
        <end position="110"/>
    </location>
</feature>
<feature type="compositionally biased region" description="Basic and acidic residues" evidence="1">
    <location>
        <begin position="1204"/>
        <end position="1216"/>
    </location>
</feature>
<feature type="compositionally biased region" description="Acidic residues" evidence="1">
    <location>
        <begin position="303"/>
        <end position="316"/>
    </location>
</feature>
<feature type="region of interest" description="Disordered" evidence="1">
    <location>
        <begin position="223"/>
        <end position="328"/>
    </location>
</feature>
<evidence type="ECO:0000313" key="3">
    <source>
        <dbReference type="Proteomes" id="UP001295423"/>
    </source>
</evidence>
<feature type="compositionally biased region" description="Basic and acidic residues" evidence="1">
    <location>
        <begin position="829"/>
        <end position="846"/>
    </location>
</feature>
<feature type="compositionally biased region" description="Low complexity" evidence="1">
    <location>
        <begin position="684"/>
        <end position="695"/>
    </location>
</feature>
<feature type="region of interest" description="Disordered" evidence="1">
    <location>
        <begin position="361"/>
        <end position="770"/>
    </location>
</feature>
<feature type="compositionally biased region" description="Basic and acidic residues" evidence="1">
    <location>
        <begin position="1"/>
        <end position="22"/>
    </location>
</feature>
<feature type="compositionally biased region" description="Low complexity" evidence="1">
    <location>
        <begin position="921"/>
        <end position="930"/>
    </location>
</feature>
<reference evidence="2" key="1">
    <citation type="submission" date="2023-08" db="EMBL/GenBank/DDBJ databases">
        <authorList>
            <person name="Audoor S."/>
            <person name="Bilcke G."/>
        </authorList>
    </citation>
    <scope>NUCLEOTIDE SEQUENCE</scope>
</reference>
<feature type="compositionally biased region" description="Polar residues" evidence="1">
    <location>
        <begin position="85"/>
        <end position="102"/>
    </location>
</feature>
<dbReference type="Proteomes" id="UP001295423">
    <property type="component" value="Unassembled WGS sequence"/>
</dbReference>
<feature type="compositionally biased region" description="Basic and acidic residues" evidence="1">
    <location>
        <begin position="576"/>
        <end position="627"/>
    </location>
</feature>
<sequence length="1286" mass="141834">MAKETEDTDDLVKPSKQDDKMPSEQIEVLVIPADSEYGSDDLSLGSQNSTADLKLVESPSSEHPQLLVDIVPPNYDTLASIKSSASNSVGTLESNPSVTQNPDYDYDDDVPFSYYAPLKTKERTAPLIDHHKSKKQKKQEKKERKKEIKKVRQEVQQNRKSEQQETSDLESTVEADESIATLPHFSLATSMAGLMFSSGDPYVIPYSSPTFLWDDGEVVVVGEIDDDDDDEDFSIEGLESFKMVKSKRKSTSQNQNSNPPKKKGSSSSSSSSSSSGSKHNSSSSNNNNDKKKKKKRGRRADYEEPEEEDEHETAEDEIAKTPAHPTKDVAARVEAIFTNKDMILDEFDEYIERVGEEQKELEEMLEEQRGRNRSNSVSSKKSSHRGRSSSKPKHSARSQSKGPKARSVSKSATQRRKVKDEVAKHSLDNTLKIMLGETPKSPENRRSSLASGRSKSEFLVDYIRNASNERGDGEKSAPSSPRRKNGKSEGLTLDESIERLPSVTRMLPRRSSSFSKLECVRNKESSKHAKNETEQVRQPLSEEVGEKTKTKAKDQDSSKHAKNKTEQVRQPMSEEVGEKTKTKAKGKDQDSSKHAKKETEEEVIEKIKTKEKAKDKEKDKDKASSKKDKGKKGKADALTLDDSVERPQSISKDLRRQSNSYPDIDRLKSAKPDAPTQPMEGNKLKLSLKTLQSLSEDMLGKVSSKTKKIQGKGKKEEQEALTLDDSVERPRSISKNLRRESNSYPDIDRLKSAKPDAPTQPTEGNKLKLSFKTLQSLSEDVLGKVTSKTKSAQKGKKEKADTLTLDDSVERPLPFSLGHRRTSSSYSDLEGRKPGENESSLKRDSKNGNMKDSSKAALSAHSEHIGAKPSRSKKKAQGKGKKEEQGALTLDDSVKRPPSVSKGMRRQSNSYPKLEGAKHNSSSSGTSSRNSDFDTKKAKTSSAKGHRQKNAKLLSSSEHGVAQNTVKRKGDEKALEPTFEDFVVPLAPPSDLKQSWSSERQLKSADNSPNQMEFKAAALPTDLKRGGSFGSDNVLKPPHNKKHGKAESPSIKGHKKSSKKNQHSRSKSPGAKMKKSSKEEQAGSSIDGSEHVKEKKKLSRTRSKSLTKVKQNSESGKNKGDTTEEQKKKESNDKEVPEKTEDPGSEHHPKTTDESRTLGLLGDSDLDSDLDSLEEFASMADTTTALGSKPSKPKQSESTAAVKKSSDSSDNGDTKTTKKNKAQSTIMMESVSTLEELAGAVADARVDGSEAPKMRKSTGIPNPDLPNKPKKGKKSDRKHGLSATMH</sequence>
<keyword evidence="3" id="KW-1185">Reference proteome</keyword>
<feature type="compositionally biased region" description="Polar residues" evidence="1">
    <location>
        <begin position="646"/>
        <end position="661"/>
    </location>
</feature>
<dbReference type="EMBL" id="CAKOGP040002202">
    <property type="protein sequence ID" value="CAJ1964861.1"/>
    <property type="molecule type" value="Genomic_DNA"/>
</dbReference>
<feature type="compositionally biased region" description="Basic and acidic residues" evidence="1">
    <location>
        <begin position="140"/>
        <end position="163"/>
    </location>
</feature>
<feature type="compositionally biased region" description="Basic residues" evidence="1">
    <location>
        <begin position="870"/>
        <end position="879"/>
    </location>
</feature>
<feature type="compositionally biased region" description="Acidic residues" evidence="1">
    <location>
        <begin position="165"/>
        <end position="175"/>
    </location>
</feature>
<feature type="compositionally biased region" description="Basic and acidic residues" evidence="1">
    <location>
        <begin position="361"/>
        <end position="370"/>
    </location>
</feature>
<feature type="compositionally biased region" description="Basic and acidic residues" evidence="1">
    <location>
        <begin position="518"/>
        <end position="535"/>
    </location>
</feature>
<feature type="region of interest" description="Disordered" evidence="1">
    <location>
        <begin position="123"/>
        <end position="175"/>
    </location>
</feature>
<feature type="compositionally biased region" description="Acidic residues" evidence="1">
    <location>
        <begin position="1164"/>
        <end position="1174"/>
    </location>
</feature>
<evidence type="ECO:0000256" key="1">
    <source>
        <dbReference type="SAM" id="MobiDB-lite"/>
    </source>
</evidence>
<gene>
    <name evidence="2" type="ORF">CYCCA115_LOCUS20830</name>
</gene>